<evidence type="ECO:0000313" key="2">
    <source>
        <dbReference type="Proteomes" id="UP000024635"/>
    </source>
</evidence>
<comment type="caution">
    <text evidence="1">The sequence shown here is derived from an EMBL/GenBank/DDBJ whole genome shotgun (WGS) entry which is preliminary data.</text>
</comment>
<dbReference type="AlphaFoldDB" id="A0A016VV60"/>
<proteinExistence type="predicted"/>
<dbReference type="Proteomes" id="UP000024635">
    <property type="component" value="Unassembled WGS sequence"/>
</dbReference>
<protein>
    <submittedName>
        <fullName evidence="1">Uncharacterized protein</fullName>
    </submittedName>
</protein>
<name>A0A016VV60_9BILA</name>
<sequence length="153" mass="16898">MSNHPAFLLTTRARRQTRARPHAAAKQKQLRKQRIQKLRSNRLAAEIATPAHSTIVSEDATVPPGRLVARMPASEDEISSADVFDAIVNRAPGPLDIPVMRGISLPHTTNSHNVLPTTSTTHRPIIIDVTLPFSSTAWFLSKISSMWFSKCLT</sequence>
<accession>A0A016VV60</accession>
<gene>
    <name evidence="1" type="primary">Acey_s0005.g2756</name>
    <name evidence="1" type="ORF">Y032_0005g2756</name>
</gene>
<organism evidence="1 2">
    <name type="scientific">Ancylostoma ceylanicum</name>
    <dbReference type="NCBI Taxonomy" id="53326"/>
    <lineage>
        <taxon>Eukaryota</taxon>
        <taxon>Metazoa</taxon>
        <taxon>Ecdysozoa</taxon>
        <taxon>Nematoda</taxon>
        <taxon>Chromadorea</taxon>
        <taxon>Rhabditida</taxon>
        <taxon>Rhabditina</taxon>
        <taxon>Rhabditomorpha</taxon>
        <taxon>Strongyloidea</taxon>
        <taxon>Ancylostomatidae</taxon>
        <taxon>Ancylostomatinae</taxon>
        <taxon>Ancylostoma</taxon>
    </lineage>
</organism>
<evidence type="ECO:0000313" key="1">
    <source>
        <dbReference type="EMBL" id="EYC30623.1"/>
    </source>
</evidence>
<dbReference type="EMBL" id="JARK01001341">
    <property type="protein sequence ID" value="EYC30623.1"/>
    <property type="molecule type" value="Genomic_DNA"/>
</dbReference>
<reference evidence="2" key="1">
    <citation type="journal article" date="2015" name="Nat. Genet.">
        <title>The genome and transcriptome of the zoonotic hookworm Ancylostoma ceylanicum identify infection-specific gene families.</title>
        <authorList>
            <person name="Schwarz E.M."/>
            <person name="Hu Y."/>
            <person name="Antoshechkin I."/>
            <person name="Miller M.M."/>
            <person name="Sternberg P.W."/>
            <person name="Aroian R.V."/>
        </authorList>
    </citation>
    <scope>NUCLEOTIDE SEQUENCE</scope>
    <source>
        <strain evidence="2">HY135</strain>
    </source>
</reference>
<keyword evidence="2" id="KW-1185">Reference proteome</keyword>
<dbReference type="OrthoDB" id="10253954at2759"/>